<dbReference type="Gene3D" id="3.30.70.260">
    <property type="match status" value="1"/>
</dbReference>
<evidence type="ECO:0000313" key="9">
    <source>
        <dbReference type="EMBL" id="KAF2273035.1"/>
    </source>
</evidence>
<dbReference type="Pfam" id="PF06026">
    <property type="entry name" value="Rib_5-P_isom_A"/>
    <property type="match status" value="1"/>
</dbReference>
<keyword evidence="6 9" id="KW-0413">Isomerase</keyword>
<evidence type="ECO:0000256" key="3">
    <source>
        <dbReference type="ARBA" id="ARBA00008088"/>
    </source>
</evidence>
<dbReference type="PANTHER" id="PTHR11934:SF0">
    <property type="entry name" value="RIBOSE-5-PHOSPHATE ISOMERASE"/>
    <property type="match status" value="1"/>
</dbReference>
<dbReference type="SUPFAM" id="SSF100950">
    <property type="entry name" value="NagB/RpiA/CoA transferase-like"/>
    <property type="match status" value="1"/>
</dbReference>
<dbReference type="OrthoDB" id="1555531at2759"/>
<dbReference type="GO" id="GO:0006014">
    <property type="term" value="P:D-ribose metabolic process"/>
    <property type="evidence" value="ECO:0007669"/>
    <property type="project" value="TreeGrafter"/>
</dbReference>
<dbReference type="GeneID" id="54552284"/>
<comment type="pathway">
    <text evidence="2">Carbohydrate degradation; pentose phosphate pathway; D-ribose 5-phosphate from D-ribulose 5-phosphate (non-oxidative stage): step 1/1.</text>
</comment>
<dbReference type="UniPathway" id="UPA00115">
    <property type="reaction ID" value="UER00412"/>
</dbReference>
<evidence type="ECO:0000256" key="6">
    <source>
        <dbReference type="ARBA" id="ARBA00023235"/>
    </source>
</evidence>
<keyword evidence="10" id="KW-1185">Reference proteome</keyword>
<dbReference type="EMBL" id="ML986514">
    <property type="protein sequence ID" value="KAF2273035.1"/>
    <property type="molecule type" value="Genomic_DNA"/>
</dbReference>
<gene>
    <name evidence="9" type="ORF">EI97DRAFT_436463</name>
</gene>
<dbReference type="FunFam" id="3.40.50.1360:FF:000014">
    <property type="entry name" value="Ribose 5-phosphate isomerase"/>
    <property type="match status" value="1"/>
</dbReference>
<evidence type="ECO:0000256" key="5">
    <source>
        <dbReference type="ARBA" id="ARBA00019150"/>
    </source>
</evidence>
<comment type="similarity">
    <text evidence="3">Belongs to the ribose 5-phosphate isomerase family.</text>
</comment>
<dbReference type="GO" id="GO:0004751">
    <property type="term" value="F:ribose-5-phosphate isomerase activity"/>
    <property type="evidence" value="ECO:0007669"/>
    <property type="project" value="UniProtKB-EC"/>
</dbReference>
<proteinExistence type="inferred from homology"/>
<protein>
    <recommendedName>
        <fullName evidence="5">Ribose-5-phosphate isomerase</fullName>
        <ecNumber evidence="4">5.3.1.6</ecNumber>
    </recommendedName>
    <alternativeName>
        <fullName evidence="8">D-ribose-5-phosphate ketol-isomerase</fullName>
    </alternativeName>
    <alternativeName>
        <fullName evidence="7">Phosphoriboisomerase</fullName>
    </alternativeName>
</protein>
<evidence type="ECO:0000256" key="2">
    <source>
        <dbReference type="ARBA" id="ARBA00004988"/>
    </source>
</evidence>
<dbReference type="CDD" id="cd01398">
    <property type="entry name" value="RPI_A"/>
    <property type="match status" value="1"/>
</dbReference>
<evidence type="ECO:0000256" key="1">
    <source>
        <dbReference type="ARBA" id="ARBA00001713"/>
    </source>
</evidence>
<reference evidence="9" key="1">
    <citation type="journal article" date="2020" name="Stud. Mycol.">
        <title>101 Dothideomycetes genomes: a test case for predicting lifestyles and emergence of pathogens.</title>
        <authorList>
            <person name="Haridas S."/>
            <person name="Albert R."/>
            <person name="Binder M."/>
            <person name="Bloem J."/>
            <person name="Labutti K."/>
            <person name="Salamov A."/>
            <person name="Andreopoulos B."/>
            <person name="Baker S."/>
            <person name="Barry K."/>
            <person name="Bills G."/>
            <person name="Bluhm B."/>
            <person name="Cannon C."/>
            <person name="Castanera R."/>
            <person name="Culley D."/>
            <person name="Daum C."/>
            <person name="Ezra D."/>
            <person name="Gonzalez J."/>
            <person name="Henrissat B."/>
            <person name="Kuo A."/>
            <person name="Liang C."/>
            <person name="Lipzen A."/>
            <person name="Lutzoni F."/>
            <person name="Magnuson J."/>
            <person name="Mondo S."/>
            <person name="Nolan M."/>
            <person name="Ohm R."/>
            <person name="Pangilinan J."/>
            <person name="Park H.-J."/>
            <person name="Ramirez L."/>
            <person name="Alfaro M."/>
            <person name="Sun H."/>
            <person name="Tritt A."/>
            <person name="Yoshinaga Y."/>
            <person name="Zwiers L.-H."/>
            <person name="Turgeon B."/>
            <person name="Goodwin S."/>
            <person name="Spatafora J."/>
            <person name="Crous P."/>
            <person name="Grigoriev I."/>
        </authorList>
    </citation>
    <scope>NUCLEOTIDE SEQUENCE</scope>
    <source>
        <strain evidence="9">CBS 379.55</strain>
    </source>
</reference>
<dbReference type="RefSeq" id="XP_033650574.1">
    <property type="nucleotide sequence ID" value="XM_033799109.1"/>
</dbReference>
<dbReference type="InterPro" id="IPR037171">
    <property type="entry name" value="NagB/RpiA_transferase-like"/>
</dbReference>
<dbReference type="EC" id="5.3.1.6" evidence="4"/>
<evidence type="ECO:0000256" key="7">
    <source>
        <dbReference type="ARBA" id="ARBA00029734"/>
    </source>
</evidence>
<dbReference type="SUPFAM" id="SSF75445">
    <property type="entry name" value="D-ribose-5-phosphate isomerase (RpiA), lid domain"/>
    <property type="match status" value="1"/>
</dbReference>
<sequence length="363" mass="39276">MSSRSIYESLQHSVRPARKSVRVAHISRRNFSSTEIASLPRKSTLGHSLRARLLPTKKVIPPRLPTPSVLYYSTTTSNMSSATIESAKRAAAQQAVAENFDPAASHVGIGSGTTIVYVVEAIKERSTNPLIRFVPTGYQSRKVIEQAGLTPISFDSLSEDVMLDIAFDGADEVDEELNCIKGGGACLFQEKLVAEKAKKFICVADYRKNQSRLLTNWPTIPIEVAPIAVPTVLRSLRELGSQNPKLRTTLLEKSGPLKTDQGFFIVDAPFTPLLTSSDVAAGKGKGDGSDGTWEVNRLSQAINQVTGVLEVGIFSGLDGVEAESVRKEGTLQEMGVITGGQKPVAVYFGMEDGSVLVRRAERK</sequence>
<dbReference type="Proteomes" id="UP000800097">
    <property type="component" value="Unassembled WGS sequence"/>
</dbReference>
<dbReference type="AlphaFoldDB" id="A0A6A6J9M7"/>
<evidence type="ECO:0000256" key="8">
    <source>
        <dbReference type="ARBA" id="ARBA00032273"/>
    </source>
</evidence>
<evidence type="ECO:0000256" key="4">
    <source>
        <dbReference type="ARBA" id="ARBA00011959"/>
    </source>
</evidence>
<dbReference type="InterPro" id="IPR004788">
    <property type="entry name" value="Ribose5P_isomerase_type_A"/>
</dbReference>
<evidence type="ECO:0000313" key="10">
    <source>
        <dbReference type="Proteomes" id="UP000800097"/>
    </source>
</evidence>
<dbReference type="GO" id="GO:0009052">
    <property type="term" value="P:pentose-phosphate shunt, non-oxidative branch"/>
    <property type="evidence" value="ECO:0007669"/>
    <property type="project" value="InterPro"/>
</dbReference>
<dbReference type="NCBIfam" id="TIGR00021">
    <property type="entry name" value="rpiA"/>
    <property type="match status" value="1"/>
</dbReference>
<dbReference type="GO" id="GO:0005737">
    <property type="term" value="C:cytoplasm"/>
    <property type="evidence" value="ECO:0007669"/>
    <property type="project" value="TreeGrafter"/>
</dbReference>
<name>A0A6A6J9M7_WESOR</name>
<organism evidence="9 10">
    <name type="scientific">Westerdykella ornata</name>
    <dbReference type="NCBI Taxonomy" id="318751"/>
    <lineage>
        <taxon>Eukaryota</taxon>
        <taxon>Fungi</taxon>
        <taxon>Dikarya</taxon>
        <taxon>Ascomycota</taxon>
        <taxon>Pezizomycotina</taxon>
        <taxon>Dothideomycetes</taxon>
        <taxon>Pleosporomycetidae</taxon>
        <taxon>Pleosporales</taxon>
        <taxon>Sporormiaceae</taxon>
        <taxon>Westerdykella</taxon>
    </lineage>
</organism>
<dbReference type="Gene3D" id="3.40.50.1360">
    <property type="match status" value="1"/>
</dbReference>
<accession>A0A6A6J9M7</accession>
<comment type="catalytic activity">
    <reaction evidence="1">
        <text>aldehydo-D-ribose 5-phosphate = D-ribulose 5-phosphate</text>
        <dbReference type="Rhea" id="RHEA:14657"/>
        <dbReference type="ChEBI" id="CHEBI:58121"/>
        <dbReference type="ChEBI" id="CHEBI:58273"/>
        <dbReference type="EC" id="5.3.1.6"/>
    </reaction>
</comment>
<dbReference type="PANTHER" id="PTHR11934">
    <property type="entry name" value="RIBOSE-5-PHOSPHATE ISOMERASE"/>
    <property type="match status" value="1"/>
</dbReference>